<keyword evidence="2" id="KW-1185">Reference proteome</keyword>
<accession>A0A2P2DW47</accession>
<name>A0A2P2DW47_9LEPT</name>
<protein>
    <submittedName>
        <fullName evidence="1">Uncharacterized protein</fullName>
    </submittedName>
</protein>
<reference evidence="1 2" key="1">
    <citation type="submission" date="2018-02" db="EMBL/GenBank/DDBJ databases">
        <title>Novel Leptospira species isolated from soil and water in Japan.</title>
        <authorList>
            <person name="Nakao R."/>
            <person name="Masuzawa T."/>
        </authorList>
    </citation>
    <scope>NUCLEOTIDE SEQUENCE [LARGE SCALE GENOMIC DNA]</scope>
    <source>
        <strain evidence="1 2">YH101</strain>
    </source>
</reference>
<dbReference type="EMBL" id="BFBB01000002">
    <property type="protein sequence ID" value="GBF48853.1"/>
    <property type="molecule type" value="Genomic_DNA"/>
</dbReference>
<dbReference type="AlphaFoldDB" id="A0A2P2DW47"/>
<gene>
    <name evidence="1" type="ORF">LPTSP4_03530</name>
</gene>
<sequence length="151" mass="18035">MVSFLVIMFFERWSSDYLNRSERYRDKQSLEVIDLLDSMTLKITDSDSFLFITKDGGEMIRTPLLLGIERNITMVNGYSGYQPKEWKYFSMMVEDHINCSEAFQKNEFLLLHSKYLIIEKSLPINKTCDRFQTEYRILNESNRFQVLVRNI</sequence>
<organism evidence="1 2">
    <name type="scientific">Leptospira ryugenii</name>
    <dbReference type="NCBI Taxonomy" id="1917863"/>
    <lineage>
        <taxon>Bacteria</taxon>
        <taxon>Pseudomonadati</taxon>
        <taxon>Spirochaetota</taxon>
        <taxon>Spirochaetia</taxon>
        <taxon>Leptospirales</taxon>
        <taxon>Leptospiraceae</taxon>
        <taxon>Leptospira</taxon>
    </lineage>
</organism>
<comment type="caution">
    <text evidence="1">The sequence shown here is derived from an EMBL/GenBank/DDBJ whole genome shotgun (WGS) entry which is preliminary data.</text>
</comment>
<evidence type="ECO:0000313" key="1">
    <source>
        <dbReference type="EMBL" id="GBF48853.1"/>
    </source>
</evidence>
<proteinExistence type="predicted"/>
<dbReference type="Proteomes" id="UP000245133">
    <property type="component" value="Unassembled WGS sequence"/>
</dbReference>
<evidence type="ECO:0000313" key="2">
    <source>
        <dbReference type="Proteomes" id="UP000245133"/>
    </source>
</evidence>